<reference evidence="1 2" key="2">
    <citation type="submission" date="2007-11" db="EMBL/GenBank/DDBJ databases">
        <authorList>
            <person name="Fulton L."/>
            <person name="Clifton S."/>
            <person name="Fulton B."/>
            <person name="Xu J."/>
            <person name="Minx P."/>
            <person name="Pepin K.H."/>
            <person name="Johnson M."/>
            <person name="Thiruvilangam P."/>
            <person name="Bhonagiri V."/>
            <person name="Nash W.E."/>
            <person name="Mardis E.R."/>
            <person name="Wilson R.K."/>
        </authorList>
    </citation>
    <scope>NUCLEOTIDE SEQUENCE [LARGE SCALE GENOMIC DNA]</scope>
    <source>
        <strain evidence="1 2">ATCC 43183</strain>
    </source>
</reference>
<dbReference type="Proteomes" id="UP000004713">
    <property type="component" value="Unassembled WGS sequence"/>
</dbReference>
<evidence type="ECO:0000313" key="2">
    <source>
        <dbReference type="Proteomes" id="UP000004713"/>
    </source>
</evidence>
<proteinExistence type="predicted"/>
<comment type="caution">
    <text evidence="1">The sequence shown here is derived from an EMBL/GenBank/DDBJ whole genome shotgun (WGS) entry which is preliminary data.</text>
</comment>
<dbReference type="EMBL" id="ABFZ02000017">
    <property type="protein sequence ID" value="EDS16131.1"/>
    <property type="molecule type" value="Genomic_DNA"/>
</dbReference>
<reference evidence="1 2" key="1">
    <citation type="submission" date="2007-11" db="EMBL/GenBank/DDBJ databases">
        <title>Draft genome sequence of Bacteroides stercoris(ATCC 43183).</title>
        <authorList>
            <person name="Sudarsanam P."/>
            <person name="Ley R."/>
            <person name="Guruge J."/>
            <person name="Turnbaugh P.J."/>
            <person name="Mahowald M."/>
            <person name="Liep D."/>
            <person name="Gordon J."/>
        </authorList>
    </citation>
    <scope>NUCLEOTIDE SEQUENCE [LARGE SCALE GENOMIC DNA]</scope>
    <source>
        <strain evidence="1 2">ATCC 43183</strain>
    </source>
</reference>
<name>B0NMX6_BACSE</name>
<organism evidence="1 2">
    <name type="scientific">Bacteroides stercoris ATCC 43183</name>
    <dbReference type="NCBI Taxonomy" id="449673"/>
    <lineage>
        <taxon>Bacteria</taxon>
        <taxon>Pseudomonadati</taxon>
        <taxon>Bacteroidota</taxon>
        <taxon>Bacteroidia</taxon>
        <taxon>Bacteroidales</taxon>
        <taxon>Bacteroidaceae</taxon>
        <taxon>Bacteroides</taxon>
    </lineage>
</organism>
<accession>B0NMX6</accession>
<dbReference type="HOGENOM" id="CLU_2987183_0_0_10"/>
<evidence type="ECO:0000313" key="1">
    <source>
        <dbReference type="EMBL" id="EDS16131.1"/>
    </source>
</evidence>
<sequence>MSVFVDSQQRVLSRIFTGFPFHSEGVNLPKPFPDCKIIYITYQFQIIHNIYNKTHKA</sequence>
<dbReference type="AlphaFoldDB" id="B0NMX6"/>
<protein>
    <submittedName>
        <fullName evidence="1">Uncharacterized protein</fullName>
    </submittedName>
</protein>
<gene>
    <name evidence="1" type="ORF">BACSTE_00800</name>
</gene>